<dbReference type="GO" id="GO:0000287">
    <property type="term" value="F:magnesium ion binding"/>
    <property type="evidence" value="ECO:0007669"/>
    <property type="project" value="TreeGrafter"/>
</dbReference>
<name>A0A378UFC9_BERDE</name>
<evidence type="ECO:0000256" key="1">
    <source>
        <dbReference type="ARBA" id="ARBA00001946"/>
    </source>
</evidence>
<evidence type="ECO:0000313" key="7">
    <source>
        <dbReference type="EMBL" id="STZ75453.1"/>
    </source>
</evidence>
<keyword evidence="8" id="KW-1185">Reference proteome</keyword>
<keyword evidence="2 5" id="KW-0479">Metal-binding</keyword>
<dbReference type="EMBL" id="UGQS01000001">
    <property type="protein sequence ID" value="STZ75453.1"/>
    <property type="molecule type" value="Genomic_DNA"/>
</dbReference>
<dbReference type="PANTHER" id="PTHR32308">
    <property type="entry name" value="LYASE BETA SUBUNIT, PUTATIVE (AFU_ORTHOLOGUE AFUA_4G13030)-RELATED"/>
    <property type="match status" value="1"/>
</dbReference>
<evidence type="ECO:0000256" key="5">
    <source>
        <dbReference type="PIRSR" id="PIRSR015582-2"/>
    </source>
</evidence>
<dbReference type="Pfam" id="PF03328">
    <property type="entry name" value="HpcH_HpaI"/>
    <property type="match status" value="1"/>
</dbReference>
<dbReference type="SUPFAM" id="SSF51621">
    <property type="entry name" value="Phosphoenolpyruvate/pyruvate domain"/>
    <property type="match status" value="1"/>
</dbReference>
<accession>A0A378UFC9</accession>
<evidence type="ECO:0000256" key="2">
    <source>
        <dbReference type="ARBA" id="ARBA00022723"/>
    </source>
</evidence>
<proteinExistence type="predicted"/>
<evidence type="ECO:0000256" key="3">
    <source>
        <dbReference type="ARBA" id="ARBA00022842"/>
    </source>
</evidence>
<feature type="binding site" evidence="4">
    <location>
        <position position="119"/>
    </location>
    <ligand>
        <name>substrate</name>
    </ligand>
</feature>
<feature type="binding site" evidence="5">
    <location>
        <position position="119"/>
    </location>
    <ligand>
        <name>Mg(2+)</name>
        <dbReference type="ChEBI" id="CHEBI:18420"/>
    </ligand>
</feature>
<keyword evidence="7" id="KW-0456">Lyase</keyword>
<dbReference type="Proteomes" id="UP000254651">
    <property type="component" value="Unassembled WGS sequence"/>
</dbReference>
<dbReference type="GO" id="GO:0006107">
    <property type="term" value="P:oxaloacetate metabolic process"/>
    <property type="evidence" value="ECO:0007669"/>
    <property type="project" value="TreeGrafter"/>
</dbReference>
<evidence type="ECO:0000259" key="6">
    <source>
        <dbReference type="Pfam" id="PF03328"/>
    </source>
</evidence>
<dbReference type="InterPro" id="IPR011206">
    <property type="entry name" value="Citrate_lyase_beta/mcl1/mcl2"/>
</dbReference>
<comment type="cofactor">
    <cofactor evidence="1">
        <name>Mg(2+)</name>
        <dbReference type="ChEBI" id="CHEBI:18420"/>
    </cofactor>
</comment>
<evidence type="ECO:0000313" key="8">
    <source>
        <dbReference type="Proteomes" id="UP000254651"/>
    </source>
</evidence>
<dbReference type="AlphaFoldDB" id="A0A378UFC9"/>
<feature type="domain" description="HpcH/HpaI aldolase/citrate lyase" evidence="6">
    <location>
        <begin position="9"/>
        <end position="216"/>
    </location>
</feature>
<gene>
    <name evidence="7" type="primary">citE</name>
    <name evidence="7" type="ORF">NCTC10295_00177</name>
</gene>
<feature type="binding site" evidence="4">
    <location>
        <position position="67"/>
    </location>
    <ligand>
        <name>substrate</name>
    </ligand>
</feature>
<dbReference type="PANTHER" id="PTHR32308:SF10">
    <property type="entry name" value="CITRATE LYASE SUBUNIT BETA"/>
    <property type="match status" value="1"/>
</dbReference>
<dbReference type="PIRSF" id="PIRSF015582">
    <property type="entry name" value="Cit_lyase_B"/>
    <property type="match status" value="1"/>
</dbReference>
<dbReference type="InterPro" id="IPR015813">
    <property type="entry name" value="Pyrv/PenolPyrv_kinase-like_dom"/>
</dbReference>
<feature type="binding site" evidence="5">
    <location>
        <position position="145"/>
    </location>
    <ligand>
        <name>Mg(2+)</name>
        <dbReference type="ChEBI" id="CHEBI:18420"/>
    </ligand>
</feature>
<dbReference type="RefSeq" id="WP_066079685.1">
    <property type="nucleotide sequence ID" value="NZ_CP181246.1"/>
</dbReference>
<sequence length="272" mass="28686">MSRYVLPKTFLFVPATRPDRFAKAWASGADEVVLDWEDTVAPADKAAARQHTAAYGSAAGSRAVWVRVNAAGSPYHADDAAALAGQAYVKGVVLAKAERAADIAALHRQTGKPVIAAVETAAGMAAVADLARAPGVFALTYGCLDLAGSLGVRFGSRAAQAVFDRLRGDLLLHSRICGLHPPLETTLPEFKDEAAMAENMAYWRDFGFGGVLCIHPNQVAAARAVCQPSEAERAFATEVLAEAQRSGQAVFQVGGQMVDLPVIEWAKRVAAV</sequence>
<dbReference type="InterPro" id="IPR040442">
    <property type="entry name" value="Pyrv_kinase-like_dom_sf"/>
</dbReference>
<dbReference type="GO" id="GO:0016829">
    <property type="term" value="F:lyase activity"/>
    <property type="evidence" value="ECO:0007669"/>
    <property type="project" value="UniProtKB-KW"/>
</dbReference>
<keyword evidence="3 5" id="KW-0460">Magnesium</keyword>
<evidence type="ECO:0000256" key="4">
    <source>
        <dbReference type="PIRSR" id="PIRSR015582-1"/>
    </source>
</evidence>
<protein>
    <submittedName>
        <fullName evidence="7">Citrate lyase subunit beta-like protein</fullName>
        <ecNumber evidence="7">4.1.-.-</ecNumber>
    </submittedName>
</protein>
<organism evidence="7 8">
    <name type="scientific">Bergeriella denitrificans</name>
    <name type="common">Neisseria denitrificans</name>
    <dbReference type="NCBI Taxonomy" id="494"/>
    <lineage>
        <taxon>Bacteria</taxon>
        <taxon>Pseudomonadati</taxon>
        <taxon>Pseudomonadota</taxon>
        <taxon>Betaproteobacteria</taxon>
        <taxon>Neisseriales</taxon>
        <taxon>Neisseriaceae</taxon>
        <taxon>Bergeriella</taxon>
    </lineage>
</organism>
<dbReference type="InterPro" id="IPR005000">
    <property type="entry name" value="Aldolase/citrate-lyase_domain"/>
</dbReference>
<reference evidence="7 8" key="1">
    <citation type="submission" date="2018-06" db="EMBL/GenBank/DDBJ databases">
        <authorList>
            <consortium name="Pathogen Informatics"/>
            <person name="Doyle S."/>
        </authorList>
    </citation>
    <scope>NUCLEOTIDE SEQUENCE [LARGE SCALE GENOMIC DNA]</scope>
    <source>
        <strain evidence="7 8">NCTC10295</strain>
    </source>
</reference>
<dbReference type="EC" id="4.1.-.-" evidence="7"/>
<dbReference type="Gene3D" id="3.20.20.60">
    <property type="entry name" value="Phosphoenolpyruvate-binding domains"/>
    <property type="match status" value="1"/>
</dbReference>